<sequence>MLTDRVTVWLQVYRPRDDRLYDSVAHLTTGDHLGEGRYRAYAAASHRLPRPGGRLLPHPVIEAEPAREAVPSS</sequence>
<accession>A0A221W7F3</accession>
<dbReference type="Proteomes" id="UP000204221">
    <property type="component" value="Chromosome"/>
</dbReference>
<organism evidence="1 2">
    <name type="scientific">Actinoalloteichus hoggarensis</name>
    <dbReference type="NCBI Taxonomy" id="1470176"/>
    <lineage>
        <taxon>Bacteria</taxon>
        <taxon>Bacillati</taxon>
        <taxon>Actinomycetota</taxon>
        <taxon>Actinomycetes</taxon>
        <taxon>Pseudonocardiales</taxon>
        <taxon>Pseudonocardiaceae</taxon>
        <taxon>Actinoalloteichus</taxon>
    </lineage>
</organism>
<protein>
    <submittedName>
        <fullName evidence="1">Uncharacterized protein</fullName>
    </submittedName>
</protein>
<dbReference type="EMBL" id="CP022521">
    <property type="protein sequence ID" value="ASO21910.1"/>
    <property type="molecule type" value="Genomic_DNA"/>
</dbReference>
<dbReference type="KEGG" id="ahg:AHOG_21470"/>
<gene>
    <name evidence="1" type="ORF">AHOG_21470</name>
</gene>
<evidence type="ECO:0000313" key="2">
    <source>
        <dbReference type="Proteomes" id="UP000204221"/>
    </source>
</evidence>
<proteinExistence type="predicted"/>
<reference evidence="1 2" key="1">
    <citation type="submission" date="2017-07" db="EMBL/GenBank/DDBJ databases">
        <title>Complete genome sequence of Actinoalloteichus hoggarensis DSM 45943, type strain of Actinoalloteichus hoggarensis.</title>
        <authorList>
            <person name="Ruckert C."/>
            <person name="Nouioui I."/>
            <person name="Willmese J."/>
            <person name="van Wezel G."/>
            <person name="Klenk H.-P."/>
            <person name="Kalinowski J."/>
            <person name="Zotchev S.B."/>
        </authorList>
    </citation>
    <scope>NUCLEOTIDE SEQUENCE [LARGE SCALE GENOMIC DNA]</scope>
    <source>
        <strain evidence="1 2">DSM 45943</strain>
    </source>
</reference>
<dbReference type="AlphaFoldDB" id="A0A221W7F3"/>
<evidence type="ECO:0000313" key="1">
    <source>
        <dbReference type="EMBL" id="ASO21910.1"/>
    </source>
</evidence>
<name>A0A221W7F3_9PSEU</name>
<keyword evidence="2" id="KW-1185">Reference proteome</keyword>